<evidence type="ECO:0008006" key="3">
    <source>
        <dbReference type="Google" id="ProtNLM"/>
    </source>
</evidence>
<dbReference type="Proteomes" id="UP000603506">
    <property type="component" value="Unassembled WGS sequence"/>
</dbReference>
<name>A0ABS1YV37_9FLAO</name>
<dbReference type="EMBL" id="JAEUAH010000006">
    <property type="protein sequence ID" value="MBM0650273.1"/>
    <property type="molecule type" value="Genomic_DNA"/>
</dbReference>
<keyword evidence="2" id="KW-1185">Reference proteome</keyword>
<dbReference type="RefSeq" id="WP_203093816.1">
    <property type="nucleotide sequence ID" value="NZ_JAESPH010000009.1"/>
</dbReference>
<sequence>MKRMIVLLLVLVSCSQSKKENKSEFITHITDSISKEVELKVRAKIKDSLEMYRFKSDEEEYLSKLSEVNFYKWKKKYLSTFSAERKDGFTTTIVRDTFDNLEINYKRKIKLHGIYKGKDEVINSFFEAVTNNCPKMLSIFKGTYELNLDKDNYFFPISALSEDLLNKMNYDCFCNNFNKAEVIKKDTIYSFEIFRGDCRGVEVFSRNKE</sequence>
<reference evidence="1 2" key="1">
    <citation type="submission" date="2021-01" db="EMBL/GenBank/DDBJ databases">
        <title>Evidence that Capnocytophaga endodontalis is a later homotypic synonym for Capnocytophaga genospecies AHN8471, and request for opinion on proposed recognition of strain AHN8471 as type strain of the species.</title>
        <authorList>
            <person name="Nicholson A.C."/>
            <person name="Hopper C.L."/>
            <person name="Gulvik C.A."/>
            <person name="Mcquiston J.R."/>
            <person name="Lau E.F."/>
        </authorList>
    </citation>
    <scope>NUCLEOTIDE SEQUENCE [LARGE SCALE GENOMIC DNA]</scope>
    <source>
        <strain evidence="1 2">AHN9576</strain>
    </source>
</reference>
<proteinExistence type="predicted"/>
<evidence type="ECO:0000313" key="1">
    <source>
        <dbReference type="EMBL" id="MBM0650273.1"/>
    </source>
</evidence>
<gene>
    <name evidence="1" type="ORF">JNB19_05820</name>
</gene>
<accession>A0ABS1YV37</accession>
<comment type="caution">
    <text evidence="1">The sequence shown here is derived from an EMBL/GenBank/DDBJ whole genome shotgun (WGS) entry which is preliminary data.</text>
</comment>
<evidence type="ECO:0000313" key="2">
    <source>
        <dbReference type="Proteomes" id="UP000603506"/>
    </source>
</evidence>
<organism evidence="1 2">
    <name type="scientific">Capnocytophaga genosp. AHN8471</name>
    <dbReference type="NCBI Taxonomy" id="327574"/>
    <lineage>
        <taxon>Bacteria</taxon>
        <taxon>Pseudomonadati</taxon>
        <taxon>Bacteroidota</taxon>
        <taxon>Flavobacteriia</taxon>
        <taxon>Flavobacteriales</taxon>
        <taxon>Flavobacteriaceae</taxon>
        <taxon>Capnocytophaga</taxon>
    </lineage>
</organism>
<protein>
    <recommendedName>
        <fullName evidence="3">Lipoprotein</fullName>
    </recommendedName>
</protein>